<dbReference type="Pfam" id="PF01381">
    <property type="entry name" value="HTH_3"/>
    <property type="match status" value="1"/>
</dbReference>
<dbReference type="InterPro" id="IPR001387">
    <property type="entry name" value="Cro/C1-type_HTH"/>
</dbReference>
<dbReference type="AlphaFoldDB" id="H1PYI2"/>
<evidence type="ECO:0000313" key="2">
    <source>
        <dbReference type="EMBL" id="EHO77171.1"/>
    </source>
</evidence>
<dbReference type="CDD" id="cd00093">
    <property type="entry name" value="HTH_XRE"/>
    <property type="match status" value="1"/>
</dbReference>
<dbReference type="PATRIC" id="fig|457404.5.peg.3549"/>
<accession>H1PYI2</accession>
<dbReference type="Gene3D" id="1.10.260.40">
    <property type="entry name" value="lambda repressor-like DNA-binding domains"/>
    <property type="match status" value="1"/>
</dbReference>
<dbReference type="RefSeq" id="WP_008699414.1">
    <property type="nucleotide sequence ID" value="NZ_KE161012.1"/>
</dbReference>
<dbReference type="PROSITE" id="PS50943">
    <property type="entry name" value="HTH_CROC1"/>
    <property type="match status" value="1"/>
</dbReference>
<proteinExistence type="predicted"/>
<dbReference type="SMART" id="SM00530">
    <property type="entry name" value="HTH_XRE"/>
    <property type="match status" value="1"/>
</dbReference>
<dbReference type="EMBL" id="AGWJ02000035">
    <property type="protein sequence ID" value="EHO77171.1"/>
    <property type="molecule type" value="Genomic_DNA"/>
</dbReference>
<dbReference type="GO" id="GO:0003677">
    <property type="term" value="F:DNA binding"/>
    <property type="evidence" value="ECO:0007669"/>
    <property type="project" value="InterPro"/>
</dbReference>
<gene>
    <name evidence="2" type="ORF">HMPREF0402_03475</name>
</gene>
<dbReference type="SUPFAM" id="SSF47413">
    <property type="entry name" value="lambda repressor-like DNA-binding domains"/>
    <property type="match status" value="1"/>
</dbReference>
<dbReference type="Proteomes" id="UP000003233">
    <property type="component" value="Unassembled WGS sequence"/>
</dbReference>
<feature type="domain" description="HTH cro/C1-type" evidence="1">
    <location>
        <begin position="15"/>
        <end position="69"/>
    </location>
</feature>
<reference evidence="2 3" key="1">
    <citation type="submission" date="2012-07" db="EMBL/GenBank/DDBJ databases">
        <title>The Genome Sequence of Fusobacterium ulcerans 12_1B.</title>
        <authorList>
            <consortium name="The Broad Institute Genome Sequencing Platform"/>
            <person name="Earl A."/>
            <person name="Ward D."/>
            <person name="Feldgarden M."/>
            <person name="Gevers D."/>
            <person name="Strauss J."/>
            <person name="Ambrose C.E."/>
            <person name="Allen-Vercoe E."/>
            <person name="Walker B."/>
            <person name="Young S.K."/>
            <person name="Zeng Q."/>
            <person name="Gargeya S."/>
            <person name="Fitzgerald M."/>
            <person name="Haas B."/>
            <person name="Abouelleil A."/>
            <person name="Alvarado L."/>
            <person name="Arachchi H.M."/>
            <person name="Berlin A.M."/>
            <person name="Chapman S.B."/>
            <person name="Goldberg J."/>
            <person name="Griggs A."/>
            <person name="Gujja S."/>
            <person name="Hansen M."/>
            <person name="Howarth C."/>
            <person name="Imamovic A."/>
            <person name="Larimer J."/>
            <person name="McCowen C."/>
            <person name="Montmayeur A."/>
            <person name="Murphy C."/>
            <person name="Neiman D."/>
            <person name="Pearson M."/>
            <person name="Priest M."/>
            <person name="Roberts A."/>
            <person name="Saif S."/>
            <person name="Shea T."/>
            <person name="Sisk P."/>
            <person name="Sykes S."/>
            <person name="Wortman J."/>
            <person name="Nusbaum C."/>
            <person name="Birren B."/>
        </authorList>
    </citation>
    <scope>NUCLEOTIDE SEQUENCE [LARGE SCALE GENOMIC DNA]</scope>
    <source>
        <strain evidence="2 3">12_1B</strain>
    </source>
</reference>
<evidence type="ECO:0000259" key="1">
    <source>
        <dbReference type="PROSITE" id="PS50943"/>
    </source>
</evidence>
<sequence>MENCSKIEIFFSKKIKQLRVDKNLSLEKAGNLIGIPMVELYKYEELKLHPTLSLMDRISKAYNIPIKSLCSEEKEDCEIVAYKLLIRSFLEIKNYPIMILFETIVDKQEYLNNKWVDIEAYFTRKEGEVIIEVIKNMHSLPYQTIRWDDYMKYKTAILNPQKKIKKKKESYESTFGNYEPYSGKFEDILEKYELKVKEGEKIFLKCVGIEEALILTKKDLELLKDRLL</sequence>
<name>H1PYI2_9FUSO</name>
<organism evidence="2 3">
    <name type="scientific">Fusobacterium ulcerans 12-1B</name>
    <dbReference type="NCBI Taxonomy" id="457404"/>
    <lineage>
        <taxon>Bacteria</taxon>
        <taxon>Fusobacteriati</taxon>
        <taxon>Fusobacteriota</taxon>
        <taxon>Fusobacteriia</taxon>
        <taxon>Fusobacteriales</taxon>
        <taxon>Fusobacteriaceae</taxon>
        <taxon>Fusobacterium</taxon>
    </lineage>
</organism>
<dbReference type="HOGENOM" id="CLU_1213381_0_0_0"/>
<dbReference type="BioCyc" id="FSP457404-HMP:GTSQ-3530-MONOMER"/>
<protein>
    <recommendedName>
        <fullName evidence="1">HTH cro/C1-type domain-containing protein</fullName>
    </recommendedName>
</protein>
<evidence type="ECO:0000313" key="3">
    <source>
        <dbReference type="Proteomes" id="UP000003233"/>
    </source>
</evidence>
<dbReference type="InterPro" id="IPR010982">
    <property type="entry name" value="Lambda_DNA-bd_dom_sf"/>
</dbReference>
<keyword evidence="3" id="KW-1185">Reference proteome</keyword>
<comment type="caution">
    <text evidence="2">The sequence shown here is derived from an EMBL/GenBank/DDBJ whole genome shotgun (WGS) entry which is preliminary data.</text>
</comment>